<keyword evidence="1" id="KW-0812">Transmembrane</keyword>
<organism evidence="2 3">
    <name type="scientific">Spirosoma telluris</name>
    <dbReference type="NCBI Taxonomy" id="2183553"/>
    <lineage>
        <taxon>Bacteria</taxon>
        <taxon>Pseudomonadati</taxon>
        <taxon>Bacteroidota</taxon>
        <taxon>Cytophagia</taxon>
        <taxon>Cytophagales</taxon>
        <taxon>Cytophagaceae</taxon>
        <taxon>Spirosoma</taxon>
    </lineage>
</organism>
<dbReference type="EMBL" id="QLII01000001">
    <property type="protein sequence ID" value="RAI74687.1"/>
    <property type="molecule type" value="Genomic_DNA"/>
</dbReference>
<comment type="caution">
    <text evidence="2">The sequence shown here is derived from an EMBL/GenBank/DDBJ whole genome shotgun (WGS) entry which is preliminary data.</text>
</comment>
<accession>A0A327NHN9</accession>
<keyword evidence="3" id="KW-1185">Reference proteome</keyword>
<dbReference type="Proteomes" id="UP000249016">
    <property type="component" value="Unassembled WGS sequence"/>
</dbReference>
<keyword evidence="1" id="KW-0472">Membrane</keyword>
<evidence type="ECO:0000313" key="3">
    <source>
        <dbReference type="Proteomes" id="UP000249016"/>
    </source>
</evidence>
<name>A0A327NHN9_9BACT</name>
<protein>
    <recommendedName>
        <fullName evidence="4">CARDB domain-containing protein</fullName>
    </recommendedName>
</protein>
<proteinExistence type="predicted"/>
<keyword evidence="1" id="KW-1133">Transmembrane helix</keyword>
<feature type="transmembrane region" description="Helical" evidence="1">
    <location>
        <begin position="7"/>
        <end position="25"/>
    </location>
</feature>
<reference evidence="2 3" key="1">
    <citation type="submission" date="2018-06" db="EMBL/GenBank/DDBJ databases">
        <title>Spirosoma sp. HMF3257 Genome sequencing and assembly.</title>
        <authorList>
            <person name="Kang H."/>
            <person name="Cha I."/>
            <person name="Kim H."/>
            <person name="Kang J."/>
            <person name="Joh K."/>
        </authorList>
    </citation>
    <scope>NUCLEOTIDE SEQUENCE [LARGE SCALE GENOMIC DNA]</scope>
    <source>
        <strain evidence="2 3">HMF3257</strain>
    </source>
</reference>
<evidence type="ECO:0000313" key="2">
    <source>
        <dbReference type="EMBL" id="RAI74687.1"/>
    </source>
</evidence>
<evidence type="ECO:0000256" key="1">
    <source>
        <dbReference type="SAM" id="Phobius"/>
    </source>
</evidence>
<dbReference type="OrthoDB" id="963161at2"/>
<evidence type="ECO:0008006" key="4">
    <source>
        <dbReference type="Google" id="ProtNLM"/>
    </source>
</evidence>
<dbReference type="RefSeq" id="WP_111342202.1">
    <property type="nucleotide sequence ID" value="NZ_QLII01000001.1"/>
</dbReference>
<gene>
    <name evidence="2" type="ORF">HMF3257_11210</name>
</gene>
<dbReference type="AlphaFoldDB" id="A0A327NHN9"/>
<sequence>MKALVRLILIVVILGGIILFIVSKLNNTSLSSQTIDLRVDCSEVDNVLVTSSVNVVVKNLSSRSHKDVSVKIIAFDEAGNQLKEKYTTFTRTLAPNSSFDKPVTLPADTKRCDCKIVSSHPVR</sequence>